<reference evidence="4" key="1">
    <citation type="submission" date="2013-10" db="EMBL/GenBank/DDBJ databases">
        <title>Genomic analysis of the causative agents of coccidiosis in chickens.</title>
        <authorList>
            <person name="Reid A.J."/>
            <person name="Blake D."/>
            <person name="Billington K."/>
            <person name="Browne H."/>
            <person name="Dunn M."/>
            <person name="Hung S."/>
            <person name="Kawahara F."/>
            <person name="Miranda-Saavedra D."/>
            <person name="Mourier T."/>
            <person name="Nagra H."/>
            <person name="Otto T.D."/>
            <person name="Rawlings N."/>
            <person name="Sanchez A."/>
            <person name="Sanders M."/>
            <person name="Subramaniam C."/>
            <person name="Tay Y."/>
            <person name="Dear P."/>
            <person name="Doerig C."/>
            <person name="Gruber A."/>
            <person name="Parkinson J."/>
            <person name="Shirley M."/>
            <person name="Wan K.L."/>
            <person name="Berriman M."/>
            <person name="Tomley F."/>
            <person name="Pain A."/>
        </authorList>
    </citation>
    <scope>NUCLEOTIDE SEQUENCE</scope>
    <source>
        <strain evidence="4">Houghton</strain>
    </source>
</reference>
<dbReference type="InterPro" id="IPR000727">
    <property type="entry name" value="T_SNARE_dom"/>
</dbReference>
<reference evidence="4" key="2">
    <citation type="submission" date="2013-10" db="EMBL/GenBank/DDBJ databases">
        <authorList>
            <person name="Aslett M."/>
        </authorList>
    </citation>
    <scope>NUCLEOTIDE SEQUENCE</scope>
    <source>
        <strain evidence="4">Houghton</strain>
    </source>
</reference>
<dbReference type="GeneID" id="25271767"/>
<evidence type="ECO:0000313" key="5">
    <source>
        <dbReference type="Proteomes" id="UP000018050"/>
    </source>
</evidence>
<keyword evidence="1" id="KW-0175">Coiled coil</keyword>
<feature type="coiled-coil region" evidence="1">
    <location>
        <begin position="152"/>
        <end position="179"/>
    </location>
</feature>
<keyword evidence="5" id="KW-1185">Reference proteome</keyword>
<sequence length="204" mass="23262">MQTSEMRDLFGVDMAELQRRQSVLQQLERKKEEQIEAFRILFSHDNSLSVHPNQQQQQQQQMQQQLQMNTQQFQFTNNANQQFLEDYGDSTTASTLDEGIGAAEGVGGFMHAEEEIVHAQEEQLSFLEGSVSNLKSLGYAIKEEVSVHHRLLDATETEVEKADAQLKRNKILLKKLMKRHSTLCLLLIAVALLCLLVFLLVFTA</sequence>
<evidence type="ECO:0000313" key="4">
    <source>
        <dbReference type="EMBL" id="CDI78781.1"/>
    </source>
</evidence>
<dbReference type="RefSeq" id="XP_013251030.1">
    <property type="nucleotide sequence ID" value="XM_013395576.1"/>
</dbReference>
<dbReference type="PROSITE" id="PS50192">
    <property type="entry name" value="T_SNARE"/>
    <property type="match status" value="1"/>
</dbReference>
<dbReference type="OrthoDB" id="428895at2759"/>
<gene>
    <name evidence="4" type="ORF">EAH_00036970</name>
</gene>
<dbReference type="Proteomes" id="UP000018050">
    <property type="component" value="Unassembled WGS sequence"/>
</dbReference>
<evidence type="ECO:0000259" key="3">
    <source>
        <dbReference type="PROSITE" id="PS50192"/>
    </source>
</evidence>
<evidence type="ECO:0000256" key="1">
    <source>
        <dbReference type="SAM" id="Coils"/>
    </source>
</evidence>
<feature type="transmembrane region" description="Helical" evidence="2">
    <location>
        <begin position="183"/>
        <end position="202"/>
    </location>
</feature>
<protein>
    <submittedName>
        <fullName evidence="4">SNARE domain-containing protein, putative</fullName>
    </submittedName>
</protein>
<feature type="domain" description="T-SNARE coiled-coil homology" evidence="3">
    <location>
        <begin position="114"/>
        <end position="176"/>
    </location>
</feature>
<keyword evidence="2" id="KW-0472">Membrane</keyword>
<name>U6GEU0_EIMAC</name>
<accession>U6GEU0</accession>
<dbReference type="Gene3D" id="1.20.5.110">
    <property type="match status" value="1"/>
</dbReference>
<dbReference type="OMA" id="KLMKRHS"/>
<proteinExistence type="predicted"/>
<keyword evidence="2" id="KW-0812">Transmembrane</keyword>
<dbReference type="CDD" id="cd15841">
    <property type="entry name" value="SNARE_Qc"/>
    <property type="match status" value="1"/>
</dbReference>
<dbReference type="SUPFAM" id="SSF58038">
    <property type="entry name" value="SNARE fusion complex"/>
    <property type="match status" value="1"/>
</dbReference>
<evidence type="ECO:0000256" key="2">
    <source>
        <dbReference type="SAM" id="Phobius"/>
    </source>
</evidence>
<dbReference type="EMBL" id="HG670913">
    <property type="protein sequence ID" value="CDI78781.1"/>
    <property type="molecule type" value="Genomic_DNA"/>
</dbReference>
<organism evidence="4 5">
    <name type="scientific">Eimeria acervulina</name>
    <name type="common">Coccidian parasite</name>
    <dbReference type="NCBI Taxonomy" id="5801"/>
    <lineage>
        <taxon>Eukaryota</taxon>
        <taxon>Sar</taxon>
        <taxon>Alveolata</taxon>
        <taxon>Apicomplexa</taxon>
        <taxon>Conoidasida</taxon>
        <taxon>Coccidia</taxon>
        <taxon>Eucoccidiorida</taxon>
        <taxon>Eimeriorina</taxon>
        <taxon>Eimeriidae</taxon>
        <taxon>Eimeria</taxon>
    </lineage>
</organism>
<dbReference type="VEuPathDB" id="ToxoDB:EAH_00036970"/>
<keyword evidence="2" id="KW-1133">Transmembrane helix</keyword>
<dbReference type="AlphaFoldDB" id="U6GEU0"/>